<dbReference type="OrthoDB" id="2161780at2759"/>
<evidence type="ECO:0000313" key="9">
    <source>
        <dbReference type="EMBL" id="CDW91535.1"/>
    </source>
</evidence>
<dbReference type="GO" id="GO:0016831">
    <property type="term" value="F:carboxy-lyase activity"/>
    <property type="evidence" value="ECO:0007669"/>
    <property type="project" value="UniProtKB-KW"/>
</dbReference>
<dbReference type="SUPFAM" id="SSF53383">
    <property type="entry name" value="PLP-dependent transferases"/>
    <property type="match status" value="1"/>
</dbReference>
<protein>
    <submittedName>
        <fullName evidence="9">Histidine decarboxylase</fullName>
    </submittedName>
</protein>
<dbReference type="InterPro" id="IPR015421">
    <property type="entry name" value="PyrdxlP-dep_Trfase_major"/>
</dbReference>
<dbReference type="Pfam" id="PF00282">
    <property type="entry name" value="Pyridoxal_deC"/>
    <property type="match status" value="1"/>
</dbReference>
<dbReference type="Proteomes" id="UP000039865">
    <property type="component" value="Unassembled WGS sequence"/>
</dbReference>
<comment type="cofactor">
    <cofactor evidence="1 6 7">
        <name>pyridoxal 5'-phosphate</name>
        <dbReference type="ChEBI" id="CHEBI:597326"/>
    </cofactor>
</comment>
<dbReference type="AlphaFoldDB" id="A0A078BAF4"/>
<proteinExistence type="inferred from homology"/>
<organism evidence="9 10">
    <name type="scientific">Stylonychia lemnae</name>
    <name type="common">Ciliate</name>
    <dbReference type="NCBI Taxonomy" id="5949"/>
    <lineage>
        <taxon>Eukaryota</taxon>
        <taxon>Sar</taxon>
        <taxon>Alveolata</taxon>
        <taxon>Ciliophora</taxon>
        <taxon>Intramacronucleata</taxon>
        <taxon>Spirotrichea</taxon>
        <taxon>Stichotrichia</taxon>
        <taxon>Sporadotrichida</taxon>
        <taxon>Oxytrichidae</taxon>
        <taxon>Stylonychinae</taxon>
        <taxon>Stylonychia</taxon>
    </lineage>
</organism>
<feature type="modified residue" description="N6-(pyridoxal phosphate)lysine" evidence="6">
    <location>
        <position position="305"/>
    </location>
</feature>
<name>A0A078BAF4_STYLE</name>
<evidence type="ECO:0000256" key="7">
    <source>
        <dbReference type="RuleBase" id="RU000382"/>
    </source>
</evidence>
<accession>A0A078BAF4</accession>
<dbReference type="InterPro" id="IPR002129">
    <property type="entry name" value="PyrdxlP-dep_de-COase"/>
</dbReference>
<dbReference type="GO" id="GO:0019752">
    <property type="term" value="P:carboxylic acid metabolic process"/>
    <property type="evidence" value="ECO:0007669"/>
    <property type="project" value="InterPro"/>
</dbReference>
<keyword evidence="4 6" id="KW-0663">Pyridoxal phosphate</keyword>
<evidence type="ECO:0000256" key="3">
    <source>
        <dbReference type="ARBA" id="ARBA00022793"/>
    </source>
</evidence>
<dbReference type="PANTHER" id="PTHR46101">
    <property type="match status" value="1"/>
</dbReference>
<evidence type="ECO:0000256" key="2">
    <source>
        <dbReference type="ARBA" id="ARBA00009533"/>
    </source>
</evidence>
<evidence type="ECO:0000256" key="4">
    <source>
        <dbReference type="ARBA" id="ARBA00022898"/>
    </source>
</evidence>
<evidence type="ECO:0000256" key="8">
    <source>
        <dbReference type="SAM" id="Coils"/>
    </source>
</evidence>
<evidence type="ECO:0000256" key="6">
    <source>
        <dbReference type="PIRSR" id="PIRSR602129-50"/>
    </source>
</evidence>
<keyword evidence="3" id="KW-0210">Decarboxylase</keyword>
<keyword evidence="10" id="KW-1185">Reference proteome</keyword>
<dbReference type="InParanoid" id="A0A078BAF4"/>
<feature type="coiled-coil region" evidence="8">
    <location>
        <begin position="134"/>
        <end position="161"/>
    </location>
</feature>
<keyword evidence="8" id="KW-0175">Coiled coil</keyword>
<sequence>MDFEEAERQRVWLMSGHIKKLGYQNACTTVLFNKYPTLDKIDTTFYPTNPDGTKNYKIVDSSVLGIIPGSLAETFNYCSGDPTDPDSKWQNPHEQYVISQMGKLLGIQDVTGYMSSGGTEGNLAAIWWCKTNLTTRSQSKIQELKDRIKQHKNQQEVDYEEILNLKEKISKLRRPYIVATKSPHSHFSVIKVASIIELNTLYIDGNDNGSMNLDSLRDNLRSVQSEEDLTFIVSINFGTTTQAAFDDVFEIRKIFDEMKNPNWKYVVHMDAAMYGPTLPVLKQFGDKSNSLTSCGVDTVAISLWKFLGVQIPCGVSLCTREFIKQGYEPLKATTYKDFPLANDNFILAGTRSGIAAAAAYNIIKTFKLEEGLDILKKFIDYDIEMAIYLQEQLEKIYDKSEIRRMYFNVVFPRRHVPEDSISKFILMKVGKTELQAITLMNVNRTLIDEFINEILAHISNNEVAQAVSE</sequence>
<dbReference type="Gene3D" id="3.40.640.10">
    <property type="entry name" value="Type I PLP-dependent aspartate aminotransferase-like (Major domain)"/>
    <property type="match status" value="1"/>
</dbReference>
<dbReference type="EMBL" id="CCKQ01019517">
    <property type="protein sequence ID" value="CDW91535.1"/>
    <property type="molecule type" value="Genomic_DNA"/>
</dbReference>
<gene>
    <name evidence="9" type="primary">Contig1045.g1138</name>
    <name evidence="9" type="ORF">STYLEM_20691</name>
</gene>
<dbReference type="GO" id="GO:0030170">
    <property type="term" value="F:pyridoxal phosphate binding"/>
    <property type="evidence" value="ECO:0007669"/>
    <property type="project" value="InterPro"/>
</dbReference>
<evidence type="ECO:0000313" key="10">
    <source>
        <dbReference type="Proteomes" id="UP000039865"/>
    </source>
</evidence>
<keyword evidence="5 7" id="KW-0456">Lyase</keyword>
<comment type="similarity">
    <text evidence="2 7">Belongs to the group II decarboxylase family.</text>
</comment>
<reference evidence="9 10" key="1">
    <citation type="submission" date="2014-06" db="EMBL/GenBank/DDBJ databases">
        <authorList>
            <person name="Swart Estienne"/>
        </authorList>
    </citation>
    <scope>NUCLEOTIDE SEQUENCE [LARGE SCALE GENOMIC DNA]</scope>
    <source>
        <strain evidence="9 10">130c</strain>
    </source>
</reference>
<dbReference type="PANTHER" id="PTHR46101:SF2">
    <property type="entry name" value="SERINE DECARBOXYLASE"/>
    <property type="match status" value="1"/>
</dbReference>
<dbReference type="InterPro" id="IPR051151">
    <property type="entry name" value="Group_II_Decarboxylase"/>
</dbReference>
<evidence type="ECO:0000256" key="1">
    <source>
        <dbReference type="ARBA" id="ARBA00001933"/>
    </source>
</evidence>
<evidence type="ECO:0000256" key="5">
    <source>
        <dbReference type="ARBA" id="ARBA00023239"/>
    </source>
</evidence>
<dbReference type="InterPro" id="IPR015424">
    <property type="entry name" value="PyrdxlP-dep_Trfase"/>
</dbReference>